<evidence type="ECO:0000313" key="1">
    <source>
        <dbReference type="EMBL" id="KNG92393.1"/>
    </source>
</evidence>
<dbReference type="EMBL" id="AQQZ01000009">
    <property type="protein sequence ID" value="KNG92393.1"/>
    <property type="molecule type" value="Genomic_DNA"/>
</dbReference>
<name>A0A0L1JLW4_9RHOB</name>
<dbReference type="SUPFAM" id="SSF52540">
    <property type="entry name" value="P-loop containing nucleoside triphosphate hydrolases"/>
    <property type="match status" value="1"/>
</dbReference>
<protein>
    <recommendedName>
        <fullName evidence="3">Sulfotransferase family protein</fullName>
    </recommendedName>
</protein>
<evidence type="ECO:0008006" key="3">
    <source>
        <dbReference type="Google" id="ProtNLM"/>
    </source>
</evidence>
<reference evidence="1 2" key="1">
    <citation type="journal article" date="2015" name="Int. J. Syst. Evol. Microbiol.">
        <title>Aestuariivita atlantica sp. nov., isolated from deep sea sediment of the Atlantic Ocean.</title>
        <authorList>
            <person name="Li G."/>
            <person name="Lai Q."/>
            <person name="Du Y."/>
            <person name="Liu X."/>
            <person name="Sun F."/>
            <person name="Shao Z."/>
        </authorList>
    </citation>
    <scope>NUCLEOTIDE SEQUENCE [LARGE SCALE GENOMIC DNA]</scope>
    <source>
        <strain evidence="1 2">22II-S11-z3</strain>
    </source>
</reference>
<keyword evidence="2" id="KW-1185">Reference proteome</keyword>
<dbReference type="AlphaFoldDB" id="A0A0L1JLW4"/>
<accession>A0A0L1JLW4</accession>
<dbReference type="OrthoDB" id="7833823at2"/>
<gene>
    <name evidence="1" type="ORF">ATO11_17440</name>
</gene>
<sequence>MTLKVVNLGLPKTGTTTLARALGRASLKVADHRIKPEQTGNAALHHSFVGVQMYRDFFDTGDPLHTMAEFDAFTEISTITGPRSYWPQTDWALIDAIRKHHPGVKFVASWREPQDLSDAMLRWRNLGTERLPAGNIPGLPKGFGDTHAERKRWIEGHYAHLDRLFAGDADYLRYDLADDNAPRLIAAHIGRDLPWWGRANVNRHKLDDVSP</sequence>
<organism evidence="1 2">
    <name type="scientific">Pseudaestuariivita atlantica</name>
    <dbReference type="NCBI Taxonomy" id="1317121"/>
    <lineage>
        <taxon>Bacteria</taxon>
        <taxon>Pseudomonadati</taxon>
        <taxon>Pseudomonadota</taxon>
        <taxon>Alphaproteobacteria</taxon>
        <taxon>Rhodobacterales</taxon>
        <taxon>Paracoccaceae</taxon>
        <taxon>Pseudaestuariivita</taxon>
    </lineage>
</organism>
<dbReference type="Proteomes" id="UP000036938">
    <property type="component" value="Unassembled WGS sequence"/>
</dbReference>
<dbReference type="Gene3D" id="3.40.50.300">
    <property type="entry name" value="P-loop containing nucleotide triphosphate hydrolases"/>
    <property type="match status" value="1"/>
</dbReference>
<proteinExistence type="predicted"/>
<evidence type="ECO:0000313" key="2">
    <source>
        <dbReference type="Proteomes" id="UP000036938"/>
    </source>
</evidence>
<dbReference type="STRING" id="1317121.ATO11_17440"/>
<comment type="caution">
    <text evidence="1">The sequence shown here is derived from an EMBL/GenBank/DDBJ whole genome shotgun (WGS) entry which is preliminary data.</text>
</comment>
<dbReference type="PATRIC" id="fig|1317121.7.peg.4220"/>
<dbReference type="InterPro" id="IPR027417">
    <property type="entry name" value="P-loop_NTPase"/>
</dbReference>
<dbReference type="RefSeq" id="WP_050532194.1">
    <property type="nucleotide sequence ID" value="NZ_AQQZ01000009.1"/>
</dbReference>